<evidence type="ECO:0000313" key="1">
    <source>
        <dbReference type="EMBL" id="MCX4150092.1"/>
    </source>
</evidence>
<dbReference type="Proteomes" id="UP001242288">
    <property type="component" value="Unassembled WGS sequence"/>
</dbReference>
<dbReference type="EMBL" id="JAPKHW010000037">
    <property type="protein sequence ID" value="MCX4150092.1"/>
    <property type="molecule type" value="Genomic_DNA"/>
</dbReference>
<evidence type="ECO:0000313" key="4">
    <source>
        <dbReference type="Proteomes" id="UP001242288"/>
    </source>
</evidence>
<comment type="caution">
    <text evidence="2">The sequence shown here is derived from an EMBL/GenBank/DDBJ whole genome shotgun (WGS) entry which is preliminary data.</text>
</comment>
<accession>A0AAP5ESG0</accession>
<name>A0AAP5ESG0_9BURK</name>
<reference evidence="2" key="1">
    <citation type="submission" date="2022-06" db="EMBL/GenBank/DDBJ databases">
        <title>PHB producers.</title>
        <authorList>
            <person name="Besaury L."/>
        </authorList>
    </citation>
    <scope>NUCLEOTIDE SEQUENCE</scope>
    <source>
        <strain evidence="2 3">SEWS6</strain>
    </source>
</reference>
<protein>
    <submittedName>
        <fullName evidence="2">Uncharacterized protein</fullName>
    </submittedName>
</protein>
<proteinExistence type="predicted"/>
<sequence length="75" mass="8567">MTPRTKYLHFWYEISTTSADPNGSKWQGELRLGKDLADGRQELILDGRLVPGYFDTEAQARDAADAYARVYIDQL</sequence>
<dbReference type="AlphaFoldDB" id="A0AAP5ESG0"/>
<dbReference type="EMBL" id="JAMXWF010000037">
    <property type="protein sequence ID" value="MDQ6411909.1"/>
    <property type="molecule type" value="Genomic_DNA"/>
</dbReference>
<evidence type="ECO:0000313" key="3">
    <source>
        <dbReference type="Proteomes" id="UP001209412"/>
    </source>
</evidence>
<evidence type="ECO:0000313" key="2">
    <source>
        <dbReference type="EMBL" id="MDQ6411909.1"/>
    </source>
</evidence>
<gene>
    <name evidence="2" type="ORF">NIE36_32715</name>
    <name evidence="1" type="ORF">OSB80_32780</name>
</gene>
<dbReference type="RefSeq" id="WP_266260864.1">
    <property type="nucleotide sequence ID" value="NZ_JAMXWF010000037.1"/>
</dbReference>
<organism evidence="2 4">
    <name type="scientific">Paraburkholderia madseniana</name>
    <dbReference type="NCBI Taxonomy" id="2599607"/>
    <lineage>
        <taxon>Bacteria</taxon>
        <taxon>Pseudomonadati</taxon>
        <taxon>Pseudomonadota</taxon>
        <taxon>Betaproteobacteria</taxon>
        <taxon>Burkholderiales</taxon>
        <taxon>Burkholderiaceae</taxon>
        <taxon>Paraburkholderia</taxon>
    </lineage>
</organism>
<dbReference type="Proteomes" id="UP001209412">
    <property type="component" value="Unassembled WGS sequence"/>
</dbReference>
<keyword evidence="3" id="KW-1185">Reference proteome</keyword>